<comment type="caution">
    <text evidence="1">The sequence shown here is derived from an EMBL/GenBank/DDBJ whole genome shotgun (WGS) entry which is preliminary data.</text>
</comment>
<keyword evidence="2" id="KW-1185">Reference proteome</keyword>
<accession>A0A4R1R1T8</accession>
<protein>
    <submittedName>
        <fullName evidence="1">Uncharacterized protein</fullName>
    </submittedName>
</protein>
<dbReference type="Proteomes" id="UP000295718">
    <property type="component" value="Unassembled WGS sequence"/>
</dbReference>
<sequence>MLLEKGIFFMMYMHYCKPCHRVHMLNGHKMTCPKCGGAIIELRIPYMDYVCMDMAQRSAFKEQCADKEQLKELSTTYRMYKYSKWYKELNNQHC</sequence>
<proteinExistence type="predicted"/>
<evidence type="ECO:0000313" key="1">
    <source>
        <dbReference type="EMBL" id="TCL59304.1"/>
    </source>
</evidence>
<dbReference type="EMBL" id="SLUO01000004">
    <property type="protein sequence ID" value="TCL59304.1"/>
    <property type="molecule type" value="Genomic_DNA"/>
</dbReference>
<dbReference type="STRING" id="1469948.GCA_000732725_03823"/>
<dbReference type="AlphaFoldDB" id="A0A4R1R1T8"/>
<reference evidence="1 2" key="1">
    <citation type="submission" date="2019-03" db="EMBL/GenBank/DDBJ databases">
        <title>Genomic Encyclopedia of Type Strains, Phase IV (KMG-IV): sequencing the most valuable type-strain genomes for metagenomic binning, comparative biology and taxonomic classification.</title>
        <authorList>
            <person name="Goeker M."/>
        </authorList>
    </citation>
    <scope>NUCLEOTIDE SEQUENCE [LARGE SCALE GENOMIC DNA]</scope>
    <source>
        <strain evidence="1 2">DSM 100556</strain>
    </source>
</reference>
<gene>
    <name evidence="1" type="ORF">EDD76_10440</name>
</gene>
<evidence type="ECO:0000313" key="2">
    <source>
        <dbReference type="Proteomes" id="UP000295718"/>
    </source>
</evidence>
<name>A0A4R1R1T8_9FIRM</name>
<organism evidence="1 2">
    <name type="scientific">Kineothrix alysoides</name>
    <dbReference type="NCBI Taxonomy" id="1469948"/>
    <lineage>
        <taxon>Bacteria</taxon>
        <taxon>Bacillati</taxon>
        <taxon>Bacillota</taxon>
        <taxon>Clostridia</taxon>
        <taxon>Lachnospirales</taxon>
        <taxon>Lachnospiraceae</taxon>
        <taxon>Kineothrix</taxon>
    </lineage>
</organism>